<accession>A0A0F8A228</accession>
<proteinExistence type="predicted"/>
<name>A0A0F8A228_9HYPO</name>
<evidence type="ECO:0000313" key="1">
    <source>
        <dbReference type="EMBL" id="KJZ76647.1"/>
    </source>
</evidence>
<dbReference type="Proteomes" id="UP000054481">
    <property type="component" value="Unassembled WGS sequence"/>
</dbReference>
<keyword evidence="2" id="KW-1185">Reference proteome</keyword>
<evidence type="ECO:0000313" key="2">
    <source>
        <dbReference type="Proteomes" id="UP000054481"/>
    </source>
</evidence>
<dbReference type="EMBL" id="KQ030510">
    <property type="protein sequence ID" value="KJZ76647.1"/>
    <property type="molecule type" value="Genomic_DNA"/>
</dbReference>
<dbReference type="AlphaFoldDB" id="A0A0F8A228"/>
<reference evidence="1 2" key="1">
    <citation type="journal article" date="2014" name="Genome Biol. Evol.">
        <title>Comparative genomics and transcriptomics analyses reveal divergent lifestyle features of nematode endoparasitic fungus Hirsutella minnesotensis.</title>
        <authorList>
            <person name="Lai Y."/>
            <person name="Liu K."/>
            <person name="Zhang X."/>
            <person name="Zhang X."/>
            <person name="Li K."/>
            <person name="Wang N."/>
            <person name="Shu C."/>
            <person name="Wu Y."/>
            <person name="Wang C."/>
            <person name="Bushley K.E."/>
            <person name="Xiang M."/>
            <person name="Liu X."/>
        </authorList>
    </citation>
    <scope>NUCLEOTIDE SEQUENCE [LARGE SCALE GENOMIC DNA]</scope>
    <source>
        <strain evidence="1 2">3608</strain>
    </source>
</reference>
<protein>
    <submittedName>
        <fullName evidence="1">Uncharacterized protein</fullName>
    </submittedName>
</protein>
<organism evidence="1 2">
    <name type="scientific">Hirsutella minnesotensis 3608</name>
    <dbReference type="NCBI Taxonomy" id="1043627"/>
    <lineage>
        <taxon>Eukaryota</taxon>
        <taxon>Fungi</taxon>
        <taxon>Dikarya</taxon>
        <taxon>Ascomycota</taxon>
        <taxon>Pezizomycotina</taxon>
        <taxon>Sordariomycetes</taxon>
        <taxon>Hypocreomycetidae</taxon>
        <taxon>Hypocreales</taxon>
        <taxon>Ophiocordycipitaceae</taxon>
        <taxon>Hirsutella</taxon>
    </lineage>
</organism>
<gene>
    <name evidence="1" type="ORF">HIM_03983</name>
</gene>
<sequence length="145" mass="16101">MSVKFGVCARKVSPSRSPWRRRGIQSTYILSARPSTPNSSVRLIFPCAQRPSRPGLVTAIGLARDVRDTRRVGVAEQSMRARRLQREVDRHQVGLPVWVVPVDGQAADRHAPFRGHSFPGAAEAEASKHAARARNFILSFECGCW</sequence>